<gene>
    <name evidence="1" type="ORF">J2Z31_005196</name>
</gene>
<dbReference type="EMBL" id="JAGILA010000009">
    <property type="protein sequence ID" value="MBP2238655.1"/>
    <property type="molecule type" value="Genomic_DNA"/>
</dbReference>
<reference evidence="1 2" key="1">
    <citation type="submission" date="2021-03" db="EMBL/GenBank/DDBJ databases">
        <title>Genomic Encyclopedia of Type Strains, Phase IV (KMG-IV): sequencing the most valuable type-strain genomes for metagenomic binning, comparative biology and taxonomic classification.</title>
        <authorList>
            <person name="Goeker M."/>
        </authorList>
    </citation>
    <scope>NUCLEOTIDE SEQUENCE [LARGE SCALE GENOMIC DNA]</scope>
    <source>
        <strain evidence="1 2">DSM 13372</strain>
    </source>
</reference>
<name>A0ABS4R6X7_9HYPH</name>
<accession>A0ABS4R6X7</accession>
<evidence type="ECO:0000313" key="1">
    <source>
        <dbReference type="EMBL" id="MBP2238655.1"/>
    </source>
</evidence>
<proteinExistence type="predicted"/>
<comment type="caution">
    <text evidence="1">The sequence shown here is derived from an EMBL/GenBank/DDBJ whole genome shotgun (WGS) entry which is preliminary data.</text>
</comment>
<evidence type="ECO:0000313" key="2">
    <source>
        <dbReference type="Proteomes" id="UP000730739"/>
    </source>
</evidence>
<dbReference type="Proteomes" id="UP000730739">
    <property type="component" value="Unassembled WGS sequence"/>
</dbReference>
<sequence>MTVGAAARHGADASRIRRGALGQCGGEEVYRSGPQSC</sequence>
<keyword evidence="2" id="KW-1185">Reference proteome</keyword>
<organism evidence="1 2">
    <name type="scientific">Sinorhizobium kostiense</name>
    <dbReference type="NCBI Taxonomy" id="76747"/>
    <lineage>
        <taxon>Bacteria</taxon>
        <taxon>Pseudomonadati</taxon>
        <taxon>Pseudomonadota</taxon>
        <taxon>Alphaproteobacteria</taxon>
        <taxon>Hyphomicrobiales</taxon>
        <taxon>Rhizobiaceae</taxon>
        <taxon>Sinorhizobium/Ensifer group</taxon>
        <taxon>Sinorhizobium</taxon>
    </lineage>
</organism>
<protein>
    <submittedName>
        <fullName evidence="1">Uncharacterized protein</fullName>
    </submittedName>
</protein>